<dbReference type="AlphaFoldDB" id="E7MMJ1"/>
<comment type="caution">
    <text evidence="1">The sequence shown here is derived from an EMBL/GenBank/DDBJ whole genome shotgun (WGS) entry which is preliminary data.</text>
</comment>
<dbReference type="STRING" id="706433.HMPREF9430_00758"/>
<name>E7MMJ1_9FIRM</name>
<evidence type="ECO:0000313" key="2">
    <source>
        <dbReference type="Proteomes" id="UP000004097"/>
    </source>
</evidence>
<dbReference type="HOGENOM" id="CLU_3066274_0_0_9"/>
<keyword evidence="2" id="KW-1185">Reference proteome</keyword>
<proteinExistence type="predicted"/>
<dbReference type="Proteomes" id="UP000004097">
    <property type="component" value="Unassembled WGS sequence"/>
</dbReference>
<reference evidence="1 2" key="1">
    <citation type="submission" date="2010-08" db="EMBL/GenBank/DDBJ databases">
        <authorList>
            <person name="Weinstock G."/>
            <person name="Sodergren E."/>
            <person name="Clifton S."/>
            <person name="Fulton L."/>
            <person name="Fulton B."/>
            <person name="Courtney L."/>
            <person name="Fronick C."/>
            <person name="Harrison M."/>
            <person name="Strong C."/>
            <person name="Farmer C."/>
            <person name="Delahaunty K."/>
            <person name="Markovic C."/>
            <person name="Hall O."/>
            <person name="Minx P."/>
            <person name="Tomlinson C."/>
            <person name="Mitreva M."/>
            <person name="Hou S."/>
            <person name="Chen J."/>
            <person name="Wollam A."/>
            <person name="Pepin K.H."/>
            <person name="Johnson M."/>
            <person name="Bhonagiri V."/>
            <person name="Zhang X."/>
            <person name="Suruliraj S."/>
            <person name="Warren W."/>
            <person name="Chinwalla A."/>
            <person name="Mardis E.R."/>
            <person name="Wilson R.K."/>
        </authorList>
    </citation>
    <scope>NUCLEOTIDE SEQUENCE [LARGE SCALE GENOMIC DNA]</scope>
    <source>
        <strain evidence="1 2">F0204</strain>
    </source>
</reference>
<protein>
    <submittedName>
        <fullName evidence="1">Uncharacterized protein</fullName>
    </submittedName>
</protein>
<gene>
    <name evidence="1" type="ORF">HMPREF9430_00758</name>
</gene>
<accession>E7MMJ1</accession>
<evidence type="ECO:0000313" key="1">
    <source>
        <dbReference type="EMBL" id="EFW24729.1"/>
    </source>
</evidence>
<organism evidence="1 2">
    <name type="scientific">Solobacterium moorei F0204</name>
    <dbReference type="NCBI Taxonomy" id="706433"/>
    <lineage>
        <taxon>Bacteria</taxon>
        <taxon>Bacillati</taxon>
        <taxon>Bacillota</taxon>
        <taxon>Erysipelotrichia</taxon>
        <taxon>Erysipelotrichales</taxon>
        <taxon>Erysipelotrichaceae</taxon>
        <taxon>Solobacterium</taxon>
    </lineage>
</organism>
<dbReference type="EMBL" id="AECQ01000012">
    <property type="protein sequence ID" value="EFW24729.1"/>
    <property type="molecule type" value="Genomic_DNA"/>
</dbReference>
<sequence>MFSSEIVRLIGSATYFLTKKTKKLGKVTNFTFFHNFCNKIKNIFKNSKYEKIA</sequence>